<dbReference type="PROSITE" id="PS50075">
    <property type="entry name" value="CARRIER"/>
    <property type="match status" value="1"/>
</dbReference>
<protein>
    <submittedName>
        <fullName evidence="4">Minimal PKS acyl carrier protein</fullName>
    </submittedName>
</protein>
<proteinExistence type="predicted"/>
<evidence type="ECO:0000313" key="5">
    <source>
        <dbReference type="Proteomes" id="UP000184452"/>
    </source>
</evidence>
<keyword evidence="1" id="KW-0596">Phosphopantetheine</keyword>
<dbReference type="InterPro" id="IPR036736">
    <property type="entry name" value="ACP-like_sf"/>
</dbReference>
<dbReference type="Pfam" id="PF00550">
    <property type="entry name" value="PP-binding"/>
    <property type="match status" value="1"/>
</dbReference>
<feature type="domain" description="Carrier" evidence="3">
    <location>
        <begin position="5"/>
        <end position="79"/>
    </location>
</feature>
<keyword evidence="2" id="KW-0597">Phosphoprotein</keyword>
<dbReference type="PROSITE" id="PS00012">
    <property type="entry name" value="PHOSPHOPANTETHEINE"/>
    <property type="match status" value="1"/>
</dbReference>
<dbReference type="RefSeq" id="WP_073378773.1">
    <property type="nucleotide sequence ID" value="NZ_FQZK01000005.1"/>
</dbReference>
<gene>
    <name evidence="4" type="ORF">SAMN05421803_105251</name>
</gene>
<dbReference type="SUPFAM" id="SSF47336">
    <property type="entry name" value="ACP-like"/>
    <property type="match status" value="1"/>
</dbReference>
<dbReference type="Gene3D" id="1.10.1200.10">
    <property type="entry name" value="ACP-like"/>
    <property type="match status" value="1"/>
</dbReference>
<organism evidence="4 5">
    <name type="scientific">Nocardiopsis flavescens</name>
    <dbReference type="NCBI Taxonomy" id="758803"/>
    <lineage>
        <taxon>Bacteria</taxon>
        <taxon>Bacillati</taxon>
        <taxon>Actinomycetota</taxon>
        <taxon>Actinomycetes</taxon>
        <taxon>Streptosporangiales</taxon>
        <taxon>Nocardiopsidaceae</taxon>
        <taxon>Nocardiopsis</taxon>
    </lineage>
</organism>
<evidence type="ECO:0000313" key="4">
    <source>
        <dbReference type="EMBL" id="SHJ36476.1"/>
    </source>
</evidence>
<dbReference type="AlphaFoldDB" id="A0A1M6IPU2"/>
<dbReference type="STRING" id="758803.SAMN05421803_105251"/>
<evidence type="ECO:0000256" key="2">
    <source>
        <dbReference type="ARBA" id="ARBA00022553"/>
    </source>
</evidence>
<dbReference type="InterPro" id="IPR006162">
    <property type="entry name" value="Ppantetheine_attach_site"/>
</dbReference>
<evidence type="ECO:0000256" key="1">
    <source>
        <dbReference type="ARBA" id="ARBA00022450"/>
    </source>
</evidence>
<evidence type="ECO:0000259" key="3">
    <source>
        <dbReference type="PROSITE" id="PS50075"/>
    </source>
</evidence>
<dbReference type="InterPro" id="IPR009081">
    <property type="entry name" value="PP-bd_ACP"/>
</dbReference>
<name>A0A1M6IPU2_9ACTN</name>
<accession>A0A1M6IPU2</accession>
<dbReference type="OrthoDB" id="3215648at2"/>
<reference evidence="4 5" key="1">
    <citation type="submission" date="2016-11" db="EMBL/GenBank/DDBJ databases">
        <authorList>
            <person name="Jaros S."/>
            <person name="Januszkiewicz K."/>
            <person name="Wedrychowicz H."/>
        </authorList>
    </citation>
    <scope>NUCLEOTIDE SEQUENCE [LARGE SCALE GENOMIC DNA]</scope>
    <source>
        <strain evidence="4 5">CGMCC 4.5723</strain>
    </source>
</reference>
<keyword evidence="5" id="KW-1185">Reference proteome</keyword>
<dbReference type="EMBL" id="FQZK01000005">
    <property type="protein sequence ID" value="SHJ36476.1"/>
    <property type="molecule type" value="Genomic_DNA"/>
</dbReference>
<sequence length="86" mass="8894">MSQSTITIEELVELISTCAGIRTDAASAAARTFEELGVDSLGVLGIVAEIERRIGRKLPGDADMSPSPAALVALVDEGAPASLERL</sequence>
<dbReference type="Proteomes" id="UP000184452">
    <property type="component" value="Unassembled WGS sequence"/>
</dbReference>